<name>A0A077NSH2_XENBV</name>
<accession>A0A077NSH2</accession>
<dbReference type="HOGENOM" id="CLU_3399159_0_0_6"/>
<dbReference type="Proteomes" id="UP000028487">
    <property type="component" value="Unassembled WGS sequence"/>
</dbReference>
<gene>
    <name evidence="1" type="ORF">XBFM1_1710019</name>
</gene>
<evidence type="ECO:0000313" key="1">
    <source>
        <dbReference type="EMBL" id="CDH00551.1"/>
    </source>
</evidence>
<comment type="caution">
    <text evidence="1">The sequence shown here is derived from an EMBL/GenBank/DDBJ whole genome shotgun (WGS) entry which is preliminary data.</text>
</comment>
<reference evidence="1" key="1">
    <citation type="submission" date="2013-07" db="EMBL/GenBank/DDBJ databases">
        <title>Sub-species coevolution in mutualistic symbiosis.</title>
        <authorList>
            <person name="Murfin K."/>
            <person name="Klassen J."/>
            <person name="Lee M."/>
            <person name="Forst S."/>
            <person name="Stock P."/>
            <person name="Goodrich-Blair H."/>
        </authorList>
    </citation>
    <scope>NUCLEOTIDE SEQUENCE [LARGE SCALE GENOMIC DNA]</scope>
    <source>
        <strain evidence="1">Feltiae Moldova</strain>
    </source>
</reference>
<sequence length="31" mass="3834">MKQHYSRFNELIERLTTRNINTYFAIFAKNN</sequence>
<protein>
    <submittedName>
        <fullName evidence="1">Uncharacterized protein</fullName>
    </submittedName>
</protein>
<dbReference type="AlphaFoldDB" id="A0A077NSH2"/>
<proteinExistence type="predicted"/>
<dbReference type="EMBL" id="CBSV010000081">
    <property type="protein sequence ID" value="CDH00551.1"/>
    <property type="molecule type" value="Genomic_DNA"/>
</dbReference>
<organism evidence="1">
    <name type="scientific">Xenorhabdus bovienii str. feltiae Moldova</name>
    <dbReference type="NCBI Taxonomy" id="1398200"/>
    <lineage>
        <taxon>Bacteria</taxon>
        <taxon>Pseudomonadati</taxon>
        <taxon>Pseudomonadota</taxon>
        <taxon>Gammaproteobacteria</taxon>
        <taxon>Enterobacterales</taxon>
        <taxon>Morganellaceae</taxon>
        <taxon>Xenorhabdus</taxon>
    </lineage>
</organism>